<evidence type="ECO:0000313" key="2">
    <source>
        <dbReference type="Proteomes" id="UP000829398"/>
    </source>
</evidence>
<organism evidence="1 2">
    <name type="scientific">Citrus sinensis</name>
    <name type="common">Sweet orange</name>
    <name type="synonym">Citrus aurantium var. sinensis</name>
    <dbReference type="NCBI Taxonomy" id="2711"/>
    <lineage>
        <taxon>Eukaryota</taxon>
        <taxon>Viridiplantae</taxon>
        <taxon>Streptophyta</taxon>
        <taxon>Embryophyta</taxon>
        <taxon>Tracheophyta</taxon>
        <taxon>Spermatophyta</taxon>
        <taxon>Magnoliopsida</taxon>
        <taxon>eudicotyledons</taxon>
        <taxon>Gunneridae</taxon>
        <taxon>Pentapetalae</taxon>
        <taxon>rosids</taxon>
        <taxon>malvids</taxon>
        <taxon>Sapindales</taxon>
        <taxon>Rutaceae</taxon>
        <taxon>Aurantioideae</taxon>
        <taxon>Citrus</taxon>
    </lineage>
</organism>
<comment type="caution">
    <text evidence="1">The sequence shown here is derived from an EMBL/GenBank/DDBJ whole genome shotgun (WGS) entry which is preliminary data.</text>
</comment>
<keyword evidence="2" id="KW-1185">Reference proteome</keyword>
<reference evidence="2" key="1">
    <citation type="journal article" date="2023" name="Hortic. Res.">
        <title>A chromosome-level phased genome enabling allele-level studies in sweet orange: a case study on citrus Huanglongbing tolerance.</title>
        <authorList>
            <person name="Wu B."/>
            <person name="Yu Q."/>
            <person name="Deng Z."/>
            <person name="Duan Y."/>
            <person name="Luo F."/>
            <person name="Gmitter F. Jr."/>
        </authorList>
    </citation>
    <scope>NUCLEOTIDE SEQUENCE [LARGE SCALE GENOMIC DNA]</scope>
    <source>
        <strain evidence="2">cv. Valencia</strain>
    </source>
</reference>
<dbReference type="Proteomes" id="UP000829398">
    <property type="component" value="Chromosome 1"/>
</dbReference>
<evidence type="ECO:0000313" key="1">
    <source>
        <dbReference type="EMBL" id="KAH9803564.1"/>
    </source>
</evidence>
<name>A0ACB8NZH7_CITSI</name>
<sequence>MTIRLSSFHLVQICAWERFIDLRPKPNLIKWGAKITSGVENVRTVLDSAGQSFYWRPQIKTMKNWNLPNFCGKKEMSVTIDADSSDEFQSFARCLSTSKLVGLDCIEQDLPHRVEMQFGMDQGLPACVARANENRHIYCME</sequence>
<accession>A0ACB8NZH7</accession>
<proteinExistence type="predicted"/>
<protein>
    <submittedName>
        <fullName evidence="1">Uncharacterized protein</fullName>
    </submittedName>
</protein>
<gene>
    <name evidence="1" type="ORF">KPL71_001824</name>
</gene>
<dbReference type="EMBL" id="CM039170">
    <property type="protein sequence ID" value="KAH9803564.1"/>
    <property type="molecule type" value="Genomic_DNA"/>
</dbReference>